<evidence type="ECO:0000256" key="1">
    <source>
        <dbReference type="SAM" id="MobiDB-lite"/>
    </source>
</evidence>
<feature type="compositionally biased region" description="Polar residues" evidence="1">
    <location>
        <begin position="119"/>
        <end position="133"/>
    </location>
</feature>
<dbReference type="Proteomes" id="UP000198312">
    <property type="component" value="Chromosome"/>
</dbReference>
<dbReference type="RefSeq" id="WP_089060643.1">
    <property type="nucleotide sequence ID" value="NZ_CP022315.1"/>
</dbReference>
<proteinExistence type="predicted"/>
<reference evidence="2 3" key="1">
    <citation type="submission" date="2017-07" db="EMBL/GenBank/DDBJ databases">
        <title>Virgibacillus sp. LM2416.</title>
        <authorList>
            <person name="Tak E.J."/>
            <person name="Bae J.-W."/>
        </authorList>
    </citation>
    <scope>NUCLEOTIDE SEQUENCE [LARGE SCALE GENOMIC DNA]</scope>
    <source>
        <strain evidence="2 3">LM2416</strain>
    </source>
</reference>
<feature type="region of interest" description="Disordered" evidence="1">
    <location>
        <begin position="94"/>
        <end position="138"/>
    </location>
</feature>
<protein>
    <submittedName>
        <fullName evidence="2">Uncharacterized protein</fullName>
    </submittedName>
</protein>
<sequence>MKKMKDTLLTKIIPDKPFQAFKTRLQKVIAYSEKRIETLELSDEQLKQLYDGILPFIETSIYAEMEYVMVAIRTTYDVVIQRFAGEIEQSFRKNQVAKERNKQNNQQNGIQALGGHKSFSMNKKTSESESVNESSKDTEIQGFVRSRLETYMANEESFAQFVTHVTTNFQSLQKQRIDVLMIKNDTYQSFEMRLFDEGFISMHGFKAVYELHNQLIETFYTRFDDLLFAGDVLNTDGKINEQVLVPVLKQFQKKLTSRGVGHEQAECL</sequence>
<organism evidence="2 3">
    <name type="scientific">Virgibacillus phasianinus</name>
    <dbReference type="NCBI Taxonomy" id="2017483"/>
    <lineage>
        <taxon>Bacteria</taxon>
        <taxon>Bacillati</taxon>
        <taxon>Bacillota</taxon>
        <taxon>Bacilli</taxon>
        <taxon>Bacillales</taxon>
        <taxon>Bacillaceae</taxon>
        <taxon>Virgibacillus</taxon>
    </lineage>
</organism>
<gene>
    <name evidence="2" type="ORF">CFK37_03855</name>
</gene>
<dbReference type="AlphaFoldDB" id="A0A220U091"/>
<name>A0A220U091_9BACI</name>
<evidence type="ECO:0000313" key="3">
    <source>
        <dbReference type="Proteomes" id="UP000198312"/>
    </source>
</evidence>
<accession>A0A220U091</accession>
<keyword evidence="3" id="KW-1185">Reference proteome</keyword>
<dbReference type="EMBL" id="CP022315">
    <property type="protein sequence ID" value="ASK61366.1"/>
    <property type="molecule type" value="Genomic_DNA"/>
</dbReference>
<dbReference type="OrthoDB" id="2960649at2"/>
<dbReference type="KEGG" id="vil:CFK37_03855"/>
<evidence type="ECO:0000313" key="2">
    <source>
        <dbReference type="EMBL" id="ASK61366.1"/>
    </source>
</evidence>